<feature type="signal peptide" evidence="1">
    <location>
        <begin position="1"/>
        <end position="19"/>
    </location>
</feature>
<dbReference type="AlphaFoldDB" id="A0A0J6YB10"/>
<organism evidence="2 3">
    <name type="scientific">Coccidioides immitis RMSCC 2394</name>
    <dbReference type="NCBI Taxonomy" id="404692"/>
    <lineage>
        <taxon>Eukaryota</taxon>
        <taxon>Fungi</taxon>
        <taxon>Dikarya</taxon>
        <taxon>Ascomycota</taxon>
        <taxon>Pezizomycotina</taxon>
        <taxon>Eurotiomycetes</taxon>
        <taxon>Eurotiomycetidae</taxon>
        <taxon>Onygenales</taxon>
        <taxon>Onygenaceae</taxon>
        <taxon>Coccidioides</taxon>
    </lineage>
</organism>
<protein>
    <submittedName>
        <fullName evidence="2">Phase specific protein</fullName>
    </submittedName>
</protein>
<proteinExistence type="predicted"/>
<evidence type="ECO:0000313" key="3">
    <source>
        <dbReference type="Proteomes" id="UP000054565"/>
    </source>
</evidence>
<evidence type="ECO:0000256" key="1">
    <source>
        <dbReference type="SAM" id="SignalP"/>
    </source>
</evidence>
<name>A0A0J6YB10_COCIT</name>
<dbReference type="EMBL" id="DS028096">
    <property type="protein sequence ID" value="KMP05916.1"/>
    <property type="molecule type" value="Genomic_DNA"/>
</dbReference>
<reference evidence="3" key="1">
    <citation type="journal article" date="2010" name="Genome Res.">
        <title>Population genomic sequencing of Coccidioides fungi reveals recent hybridization and transposon control.</title>
        <authorList>
            <person name="Neafsey D.E."/>
            <person name="Barker B.M."/>
            <person name="Sharpton T.J."/>
            <person name="Stajich J.E."/>
            <person name="Park D.J."/>
            <person name="Whiston E."/>
            <person name="Hung C.-Y."/>
            <person name="McMahan C."/>
            <person name="White J."/>
            <person name="Sykes S."/>
            <person name="Heiman D."/>
            <person name="Young S."/>
            <person name="Zeng Q."/>
            <person name="Abouelleil A."/>
            <person name="Aftuck L."/>
            <person name="Bessette D."/>
            <person name="Brown A."/>
            <person name="FitzGerald M."/>
            <person name="Lui A."/>
            <person name="Macdonald J.P."/>
            <person name="Priest M."/>
            <person name="Orbach M.J."/>
            <person name="Galgiani J.N."/>
            <person name="Kirkland T.N."/>
            <person name="Cole G.T."/>
            <person name="Birren B.W."/>
            <person name="Henn M.R."/>
            <person name="Taylor J.W."/>
            <person name="Rounsley S.D."/>
        </authorList>
    </citation>
    <scope>NUCLEOTIDE SEQUENCE [LARGE SCALE GENOMIC DNA]</scope>
    <source>
        <strain evidence="3">RMSCC 2394</strain>
    </source>
</reference>
<dbReference type="OrthoDB" id="291007at2759"/>
<dbReference type="STRING" id="404692.A0A0J6YB10"/>
<feature type="chain" id="PRO_5005284941" evidence="1">
    <location>
        <begin position="20"/>
        <end position="168"/>
    </location>
</feature>
<evidence type="ECO:0000313" key="2">
    <source>
        <dbReference type="EMBL" id="KMP05916.1"/>
    </source>
</evidence>
<accession>A0A0J6YB10</accession>
<keyword evidence="1" id="KW-0732">Signal</keyword>
<sequence length="168" mass="18538">MHTFKAIGALLLLATTSLALSPPVCPTCNPISGQNNCHPTTSCISTGKHFHCACRAGYKAFEGDDSRQFRLPFKNYEFLVFTHENTECNVLCDEYTQPPPALCSEVPLRKQCPVSELQSFGKRKAIRNSAALMVSCILDDVAHVHTYRFNSPTMKDTLAIISAVVWTA</sequence>
<gene>
    <name evidence="2" type="ORF">CIRG_05597</name>
</gene>
<dbReference type="Proteomes" id="UP000054565">
    <property type="component" value="Unassembled WGS sequence"/>
</dbReference>